<comment type="catalytic activity">
    <reaction evidence="13">
        <text>2 a Fe(II)-siderophore + NADP(+) + H(+) = 2 a Fe(III)-siderophore + NADPH</text>
        <dbReference type="Rhea" id="RHEA:28795"/>
        <dbReference type="Rhea" id="RHEA-COMP:11342"/>
        <dbReference type="Rhea" id="RHEA-COMP:11344"/>
        <dbReference type="ChEBI" id="CHEBI:15378"/>
        <dbReference type="ChEBI" id="CHEBI:29033"/>
        <dbReference type="ChEBI" id="CHEBI:29034"/>
        <dbReference type="ChEBI" id="CHEBI:57783"/>
        <dbReference type="ChEBI" id="CHEBI:58349"/>
        <dbReference type="EC" id="1.16.1.9"/>
    </reaction>
</comment>
<dbReference type="SUPFAM" id="SSF52343">
    <property type="entry name" value="Ferredoxin reductase-like, C-terminal NADP-linked domain"/>
    <property type="match status" value="1"/>
</dbReference>
<dbReference type="PANTHER" id="PTHR32361">
    <property type="entry name" value="FERRIC/CUPRIC REDUCTASE TRANSMEMBRANE COMPONENT"/>
    <property type="match status" value="1"/>
</dbReference>
<keyword evidence="9" id="KW-0560">Oxidoreductase</keyword>
<evidence type="ECO:0000256" key="11">
    <source>
        <dbReference type="ARBA" id="ARBA00023136"/>
    </source>
</evidence>
<dbReference type="GO" id="GO:0005886">
    <property type="term" value="C:plasma membrane"/>
    <property type="evidence" value="ECO:0007669"/>
    <property type="project" value="UniProtKB-SubCell"/>
</dbReference>
<dbReference type="GO" id="GO:0015677">
    <property type="term" value="P:copper ion import"/>
    <property type="evidence" value="ECO:0007669"/>
    <property type="project" value="TreeGrafter"/>
</dbReference>
<dbReference type="HOGENOM" id="CLU_010365_6_0_1"/>
<dbReference type="GO" id="GO:0052851">
    <property type="term" value="F:ferric-chelate reductase (NADPH) activity"/>
    <property type="evidence" value="ECO:0007669"/>
    <property type="project" value="UniProtKB-EC"/>
</dbReference>
<evidence type="ECO:0000256" key="15">
    <source>
        <dbReference type="SAM" id="Phobius"/>
    </source>
</evidence>
<accession>A0A084GDL5</accession>
<evidence type="ECO:0000256" key="14">
    <source>
        <dbReference type="SAM" id="MobiDB-lite"/>
    </source>
</evidence>
<organism evidence="17 18">
    <name type="scientific">Pseudallescheria apiosperma</name>
    <name type="common">Scedosporium apiospermum</name>
    <dbReference type="NCBI Taxonomy" id="563466"/>
    <lineage>
        <taxon>Eukaryota</taxon>
        <taxon>Fungi</taxon>
        <taxon>Dikarya</taxon>
        <taxon>Ascomycota</taxon>
        <taxon>Pezizomycotina</taxon>
        <taxon>Sordariomycetes</taxon>
        <taxon>Hypocreomycetidae</taxon>
        <taxon>Microascales</taxon>
        <taxon>Microascaceae</taxon>
        <taxon>Scedosporium</taxon>
    </lineage>
</organism>
<keyword evidence="6 15" id="KW-0812">Transmembrane</keyword>
<dbReference type="PANTHER" id="PTHR32361:SF9">
    <property type="entry name" value="FERRIC REDUCTASE TRANSMEMBRANE COMPONENT 3-RELATED"/>
    <property type="match status" value="1"/>
</dbReference>
<comment type="similarity">
    <text evidence="2">Belongs to the ferric reductase (FRE) family.</text>
</comment>
<dbReference type="InterPro" id="IPR013112">
    <property type="entry name" value="FAD-bd_8"/>
</dbReference>
<sequence length="591" mass="66056">MNHNHGGSSTTGTGAFKKKNRELAEAYWYIVAGVVGFCGVIRLIDYVQVVRSPPPLGRVLILFAYWAVIIYMITYKAIIDDVYFWERIGFRNAWITVTQMPLVFLLSMKTNPIGLITGISHERLNWLHRWVARTMFVTATMHGFHFYTEWVIADFVELELKIMPMVKYGLGGWGILLWMFITSFYPVRSVAYEVFVIQHILSAVIFIWVMSNHLPPVAMYNLWLAVGFIAFDRAARWALLAFRNFKVKVGKSPCQGRKRIGHEALVRTAGDSTTVVTVRDAHFKWNPGQHLYLWMPTVGPTEAHPYTIACAHKVAGECVCNSIEFVIRKHSGFSKRLHTAARKAQEKGELMRTTAFVYGPYGSPPSWDVYDTVILISASTGASFTLPILEDIARSKKKTCLRRVEFILTSRQSEETGFYVQQVREYLSRERTSDIELHAHVAITGPCKNSLPATKGSTIEAASSSTSSVNHGDEKKSVDAVTPQQNTPTPANINDAEKAVAVDTVTATPTTPEISTGDIDIIREYDCRLDIAALLKEPVEAALGETLVVVCGGRPLVARVRNCVARLSDQRAVHKGTGAQGIHLHVEEYSF</sequence>
<feature type="transmembrane region" description="Helical" evidence="15">
    <location>
        <begin position="90"/>
        <end position="109"/>
    </location>
</feature>
<evidence type="ECO:0000256" key="13">
    <source>
        <dbReference type="ARBA" id="ARBA00048483"/>
    </source>
</evidence>
<keyword evidence="4" id="KW-0813">Transport</keyword>
<keyword evidence="11 15" id="KW-0472">Membrane</keyword>
<dbReference type="Gene3D" id="3.40.50.80">
    <property type="entry name" value="Nucleotide-binding domain of ferredoxin-NADP reductase (FNR) module"/>
    <property type="match status" value="1"/>
</dbReference>
<evidence type="ECO:0000256" key="8">
    <source>
        <dbReference type="ARBA" id="ARBA00022989"/>
    </source>
</evidence>
<dbReference type="InterPro" id="IPR013130">
    <property type="entry name" value="Fe3_Rdtase_TM_dom"/>
</dbReference>
<dbReference type="Proteomes" id="UP000028545">
    <property type="component" value="Unassembled WGS sequence"/>
</dbReference>
<feature type="region of interest" description="Disordered" evidence="14">
    <location>
        <begin position="454"/>
        <end position="492"/>
    </location>
</feature>
<evidence type="ECO:0000256" key="9">
    <source>
        <dbReference type="ARBA" id="ARBA00023002"/>
    </source>
</evidence>
<keyword evidence="10" id="KW-0406">Ion transport</keyword>
<keyword evidence="8 15" id="KW-1133">Transmembrane helix</keyword>
<dbReference type="PROSITE" id="PS51384">
    <property type="entry name" value="FAD_FR"/>
    <property type="match status" value="1"/>
</dbReference>
<dbReference type="SFLD" id="SFLDS00052">
    <property type="entry name" value="Ferric_Reductase_Domain"/>
    <property type="match status" value="1"/>
</dbReference>
<dbReference type="OrthoDB" id="3944240at2759"/>
<proteinExistence type="inferred from homology"/>
<evidence type="ECO:0000256" key="2">
    <source>
        <dbReference type="ARBA" id="ARBA00006278"/>
    </source>
</evidence>
<feature type="transmembrane region" description="Helical" evidence="15">
    <location>
        <begin position="168"/>
        <end position="187"/>
    </location>
</feature>
<dbReference type="KEGG" id="sapo:SAPIO_CDS1726"/>
<dbReference type="GO" id="GO:0006879">
    <property type="term" value="P:intracellular iron ion homeostasis"/>
    <property type="evidence" value="ECO:0007669"/>
    <property type="project" value="TreeGrafter"/>
</dbReference>
<evidence type="ECO:0000256" key="6">
    <source>
        <dbReference type="ARBA" id="ARBA00022692"/>
    </source>
</evidence>
<dbReference type="Pfam" id="PF01794">
    <property type="entry name" value="Ferric_reduct"/>
    <property type="match status" value="1"/>
</dbReference>
<evidence type="ECO:0000256" key="10">
    <source>
        <dbReference type="ARBA" id="ARBA00023065"/>
    </source>
</evidence>
<reference evidence="17 18" key="1">
    <citation type="journal article" date="2014" name="Genome Announc.">
        <title>Draft genome sequence of the pathogenic fungus Scedosporium apiospermum.</title>
        <authorList>
            <person name="Vandeputte P."/>
            <person name="Ghamrawi S."/>
            <person name="Rechenmann M."/>
            <person name="Iltis A."/>
            <person name="Giraud S."/>
            <person name="Fleury M."/>
            <person name="Thornton C."/>
            <person name="Delhaes L."/>
            <person name="Meyer W."/>
            <person name="Papon N."/>
            <person name="Bouchara J.P."/>
        </authorList>
    </citation>
    <scope>NUCLEOTIDE SEQUENCE [LARGE SCALE GENOMIC DNA]</scope>
    <source>
        <strain evidence="17 18">IHEM 14462</strain>
    </source>
</reference>
<evidence type="ECO:0000256" key="4">
    <source>
        <dbReference type="ARBA" id="ARBA00022448"/>
    </source>
</evidence>
<feature type="compositionally biased region" description="Low complexity" evidence="14">
    <location>
        <begin position="457"/>
        <end position="468"/>
    </location>
</feature>
<protein>
    <recommendedName>
        <fullName evidence="3">ferric-chelate reductase (NADPH)</fullName>
        <ecNumber evidence="3">1.16.1.9</ecNumber>
    </recommendedName>
</protein>
<evidence type="ECO:0000256" key="12">
    <source>
        <dbReference type="ARBA" id="ARBA00023180"/>
    </source>
</evidence>
<evidence type="ECO:0000256" key="1">
    <source>
        <dbReference type="ARBA" id="ARBA00004651"/>
    </source>
</evidence>
<dbReference type="OMA" id="FWTEWVR"/>
<comment type="subcellular location">
    <subcellularLocation>
        <location evidence="1">Cell membrane</location>
        <topology evidence="1">Multi-pass membrane protein</topology>
    </subcellularLocation>
</comment>
<keyword evidence="7" id="KW-0249">Electron transport</keyword>
<dbReference type="InterPro" id="IPR017938">
    <property type="entry name" value="Riboflavin_synthase-like_b-brl"/>
</dbReference>
<feature type="transmembrane region" description="Helical" evidence="15">
    <location>
        <begin position="26"/>
        <end position="44"/>
    </location>
</feature>
<dbReference type="RefSeq" id="XP_016645226.1">
    <property type="nucleotide sequence ID" value="XM_016784929.1"/>
</dbReference>
<dbReference type="Pfam" id="PF08030">
    <property type="entry name" value="NAD_binding_6"/>
    <property type="match status" value="1"/>
</dbReference>
<dbReference type="Gene3D" id="2.40.30.10">
    <property type="entry name" value="Translation factors"/>
    <property type="match status" value="1"/>
</dbReference>
<dbReference type="InterPro" id="IPR051410">
    <property type="entry name" value="Ferric/Cupric_Reductase"/>
</dbReference>
<dbReference type="GeneID" id="27720798"/>
<keyword evidence="18" id="KW-1185">Reference proteome</keyword>
<dbReference type="SFLD" id="SFLDG01168">
    <property type="entry name" value="Ferric_reductase_subgroup_(FRE"/>
    <property type="match status" value="1"/>
</dbReference>
<evidence type="ECO:0000256" key="7">
    <source>
        <dbReference type="ARBA" id="ARBA00022982"/>
    </source>
</evidence>
<dbReference type="CDD" id="cd06186">
    <property type="entry name" value="NOX_Duox_like_FAD_NADP"/>
    <property type="match status" value="1"/>
</dbReference>
<dbReference type="InterPro" id="IPR013121">
    <property type="entry name" value="Fe_red_NAD-bd_6"/>
</dbReference>
<feature type="compositionally biased region" description="Polar residues" evidence="14">
    <location>
        <begin position="482"/>
        <end position="492"/>
    </location>
</feature>
<dbReference type="AlphaFoldDB" id="A0A084GDL5"/>
<evidence type="ECO:0000313" key="18">
    <source>
        <dbReference type="Proteomes" id="UP000028545"/>
    </source>
</evidence>
<comment type="caution">
    <text evidence="17">The sequence shown here is derived from an EMBL/GenBank/DDBJ whole genome shotgun (WGS) entry which is preliminary data.</text>
</comment>
<dbReference type="VEuPathDB" id="FungiDB:SAPIO_CDS1726"/>
<dbReference type="InterPro" id="IPR017927">
    <property type="entry name" value="FAD-bd_FR_type"/>
</dbReference>
<dbReference type="Pfam" id="PF08022">
    <property type="entry name" value="FAD_binding_8"/>
    <property type="match status" value="1"/>
</dbReference>
<gene>
    <name evidence="17" type="ORF">SAPIO_CDS1726</name>
</gene>
<evidence type="ECO:0000259" key="16">
    <source>
        <dbReference type="PROSITE" id="PS51384"/>
    </source>
</evidence>
<dbReference type="EMBL" id="JOWA01000077">
    <property type="protein sequence ID" value="KEZ45427.1"/>
    <property type="molecule type" value="Genomic_DNA"/>
</dbReference>
<name>A0A084GDL5_PSEDA</name>
<dbReference type="InterPro" id="IPR039261">
    <property type="entry name" value="FNR_nucleotide-bd"/>
</dbReference>
<evidence type="ECO:0000256" key="5">
    <source>
        <dbReference type="ARBA" id="ARBA00022475"/>
    </source>
</evidence>
<dbReference type="GO" id="GO:0006826">
    <property type="term" value="P:iron ion transport"/>
    <property type="evidence" value="ECO:0007669"/>
    <property type="project" value="UniProtKB-ARBA"/>
</dbReference>
<evidence type="ECO:0000256" key="3">
    <source>
        <dbReference type="ARBA" id="ARBA00012668"/>
    </source>
</evidence>
<dbReference type="EC" id="1.16.1.9" evidence="3"/>
<keyword evidence="12" id="KW-0325">Glycoprotein</keyword>
<dbReference type="SUPFAM" id="SSF63380">
    <property type="entry name" value="Riboflavin synthase domain-like"/>
    <property type="match status" value="1"/>
</dbReference>
<evidence type="ECO:0000313" key="17">
    <source>
        <dbReference type="EMBL" id="KEZ45427.1"/>
    </source>
</evidence>
<feature type="transmembrane region" description="Helical" evidence="15">
    <location>
        <begin position="194"/>
        <end position="210"/>
    </location>
</feature>
<feature type="transmembrane region" description="Helical" evidence="15">
    <location>
        <begin position="56"/>
        <end position="78"/>
    </location>
</feature>
<feature type="transmembrane region" description="Helical" evidence="15">
    <location>
        <begin position="130"/>
        <end position="148"/>
    </location>
</feature>
<keyword evidence="5" id="KW-1003">Cell membrane</keyword>
<feature type="domain" description="FAD-binding FR-type" evidence="16">
    <location>
        <begin position="247"/>
        <end position="367"/>
    </location>
</feature>